<name>B2VT54_PYRTR</name>
<evidence type="ECO:0000313" key="1">
    <source>
        <dbReference type="EMBL" id="EDU41328.1"/>
    </source>
</evidence>
<organism evidence="1 2">
    <name type="scientific">Pyrenophora tritici-repentis (strain Pt-1C-BFP)</name>
    <name type="common">Wheat tan spot fungus</name>
    <name type="synonym">Drechslera tritici-repentis</name>
    <dbReference type="NCBI Taxonomy" id="426418"/>
    <lineage>
        <taxon>Eukaryota</taxon>
        <taxon>Fungi</taxon>
        <taxon>Dikarya</taxon>
        <taxon>Ascomycota</taxon>
        <taxon>Pezizomycotina</taxon>
        <taxon>Dothideomycetes</taxon>
        <taxon>Pleosporomycetidae</taxon>
        <taxon>Pleosporales</taxon>
        <taxon>Pleosporineae</taxon>
        <taxon>Pleosporaceae</taxon>
        <taxon>Pyrenophora</taxon>
    </lineage>
</organism>
<gene>
    <name evidence="1" type="ORF">PTRG_01890</name>
</gene>
<dbReference type="HOGENOM" id="CLU_3143687_0_0_1"/>
<dbReference type="AlphaFoldDB" id="B2VT54"/>
<protein>
    <submittedName>
        <fullName evidence="1">Uncharacterized protein</fullName>
    </submittedName>
</protein>
<reference evidence="2" key="1">
    <citation type="journal article" date="2013" name="G3 (Bethesda)">
        <title>Comparative genomics of a plant-pathogenic fungus, Pyrenophora tritici-repentis, reveals transduplication and the impact of repeat elements on pathogenicity and population divergence.</title>
        <authorList>
            <person name="Manning V.A."/>
            <person name="Pandelova I."/>
            <person name="Dhillon B."/>
            <person name="Wilhelm L.J."/>
            <person name="Goodwin S.B."/>
            <person name="Berlin A.M."/>
            <person name="Figueroa M."/>
            <person name="Freitag M."/>
            <person name="Hane J.K."/>
            <person name="Henrissat B."/>
            <person name="Holman W.H."/>
            <person name="Kodira C.D."/>
            <person name="Martin J."/>
            <person name="Oliver R.P."/>
            <person name="Robbertse B."/>
            <person name="Schackwitz W."/>
            <person name="Schwartz D.C."/>
            <person name="Spatafora J.W."/>
            <person name="Turgeon B.G."/>
            <person name="Yandava C."/>
            <person name="Young S."/>
            <person name="Zhou S."/>
            <person name="Zeng Q."/>
            <person name="Grigoriev I.V."/>
            <person name="Ma L.-J."/>
            <person name="Ciuffetti L.M."/>
        </authorList>
    </citation>
    <scope>NUCLEOTIDE SEQUENCE [LARGE SCALE GENOMIC DNA]</scope>
    <source>
        <strain evidence="2">Pt-1C-BFP</strain>
    </source>
</reference>
<proteinExistence type="predicted"/>
<accession>B2VT54</accession>
<dbReference type="EMBL" id="DS231615">
    <property type="protein sequence ID" value="EDU41328.1"/>
    <property type="molecule type" value="Genomic_DNA"/>
</dbReference>
<evidence type="ECO:0000313" key="2">
    <source>
        <dbReference type="Proteomes" id="UP000001471"/>
    </source>
</evidence>
<sequence length="49" mass="5377">MSDQNDLHVSGVFPIGFLDLFFQSFECCGTYAEFIVLFDWSAGAVASHG</sequence>
<dbReference type="Proteomes" id="UP000001471">
    <property type="component" value="Unassembled WGS sequence"/>
</dbReference>
<dbReference type="InParanoid" id="B2VT54"/>